<accession>A0A4P9W2H0</accession>
<protein>
    <submittedName>
        <fullName evidence="2">Uncharacterized protein</fullName>
    </submittedName>
</protein>
<keyword evidence="3" id="KW-1185">Reference proteome</keyword>
<organism evidence="2 3">
    <name type="scientific">Blyttiomyces helicus</name>
    <dbReference type="NCBI Taxonomy" id="388810"/>
    <lineage>
        <taxon>Eukaryota</taxon>
        <taxon>Fungi</taxon>
        <taxon>Fungi incertae sedis</taxon>
        <taxon>Chytridiomycota</taxon>
        <taxon>Chytridiomycota incertae sedis</taxon>
        <taxon>Chytridiomycetes</taxon>
        <taxon>Chytridiomycetes incertae sedis</taxon>
        <taxon>Blyttiomyces</taxon>
    </lineage>
</organism>
<sequence>MDTAPTSSRGNSWDLRAFFHVVIFTFEMDRWGTRGFVRLPLPSLPNPTTNITIANPPSPHSSRSNHIANVVVLESVPAVDGAPFRGGRGVEEDVAGPREAADHGHRAATLHLDRPAAYGDGGVNGSVDRKITSVRSQSSRDSYVLPPEPPSSPLDHKPNATTSEAPEPSAPPAVFLGLPGRAFLPPFHADRKFRSHALNAETVPSAPPATFLESSPSSSRNPKLSESSPSPFVSRHLL</sequence>
<dbReference type="AlphaFoldDB" id="A0A4P9W2H0"/>
<name>A0A4P9W2H0_9FUNG</name>
<evidence type="ECO:0000313" key="2">
    <source>
        <dbReference type="EMBL" id="RKO86421.1"/>
    </source>
</evidence>
<reference evidence="3" key="1">
    <citation type="journal article" date="2018" name="Nat. Microbiol.">
        <title>Leveraging single-cell genomics to expand the fungal tree of life.</title>
        <authorList>
            <person name="Ahrendt S.R."/>
            <person name="Quandt C.A."/>
            <person name="Ciobanu D."/>
            <person name="Clum A."/>
            <person name="Salamov A."/>
            <person name="Andreopoulos B."/>
            <person name="Cheng J.F."/>
            <person name="Woyke T."/>
            <person name="Pelin A."/>
            <person name="Henrissat B."/>
            <person name="Reynolds N.K."/>
            <person name="Benny G.L."/>
            <person name="Smith M.E."/>
            <person name="James T.Y."/>
            <person name="Grigoriev I.V."/>
        </authorList>
    </citation>
    <scope>NUCLEOTIDE SEQUENCE [LARGE SCALE GENOMIC DNA]</scope>
</reference>
<gene>
    <name evidence="2" type="ORF">BDK51DRAFT_39985</name>
</gene>
<evidence type="ECO:0000256" key="1">
    <source>
        <dbReference type="SAM" id="MobiDB-lite"/>
    </source>
</evidence>
<feature type="region of interest" description="Disordered" evidence="1">
    <location>
        <begin position="114"/>
        <end position="174"/>
    </location>
</feature>
<dbReference type="EMBL" id="KZ998212">
    <property type="protein sequence ID" value="RKO86421.1"/>
    <property type="molecule type" value="Genomic_DNA"/>
</dbReference>
<feature type="compositionally biased region" description="Low complexity" evidence="1">
    <location>
        <begin position="214"/>
        <end position="230"/>
    </location>
</feature>
<proteinExistence type="predicted"/>
<dbReference type="Proteomes" id="UP000269721">
    <property type="component" value="Unassembled WGS sequence"/>
</dbReference>
<evidence type="ECO:0000313" key="3">
    <source>
        <dbReference type="Proteomes" id="UP000269721"/>
    </source>
</evidence>
<feature type="region of interest" description="Disordered" evidence="1">
    <location>
        <begin position="198"/>
        <end position="238"/>
    </location>
</feature>